<dbReference type="SUPFAM" id="SSF159941">
    <property type="entry name" value="MM3350-like"/>
    <property type="match status" value="1"/>
</dbReference>
<proteinExistence type="predicted"/>
<dbReference type="PANTHER" id="PTHR41878:SF1">
    <property type="entry name" value="TNPR PROTEIN"/>
    <property type="match status" value="1"/>
</dbReference>
<dbReference type="AlphaFoldDB" id="A0A918H0F3"/>
<dbReference type="PANTHER" id="PTHR41878">
    <property type="entry name" value="LEXA REPRESSOR-RELATED"/>
    <property type="match status" value="1"/>
</dbReference>
<evidence type="ECO:0000256" key="1">
    <source>
        <dbReference type="SAM" id="MobiDB-lite"/>
    </source>
</evidence>
<gene>
    <name evidence="3" type="ORF">GCM10014713_14220</name>
</gene>
<reference evidence="3" key="1">
    <citation type="journal article" date="2014" name="Int. J. Syst. Evol. Microbiol.">
        <title>Complete genome sequence of Corynebacterium casei LMG S-19264T (=DSM 44701T), isolated from a smear-ripened cheese.</title>
        <authorList>
            <consortium name="US DOE Joint Genome Institute (JGI-PGF)"/>
            <person name="Walter F."/>
            <person name="Albersmeier A."/>
            <person name="Kalinowski J."/>
            <person name="Ruckert C."/>
        </authorList>
    </citation>
    <scope>NUCLEOTIDE SEQUENCE</scope>
    <source>
        <strain evidence="3">JCM 3172</strain>
    </source>
</reference>
<evidence type="ECO:0000313" key="4">
    <source>
        <dbReference type="Proteomes" id="UP000619486"/>
    </source>
</evidence>
<accession>A0A918H0F3</accession>
<organism evidence="3 4">
    <name type="scientific">Streptomyces purpureus</name>
    <dbReference type="NCBI Taxonomy" id="1951"/>
    <lineage>
        <taxon>Bacteria</taxon>
        <taxon>Bacillati</taxon>
        <taxon>Actinomycetota</taxon>
        <taxon>Actinomycetes</taxon>
        <taxon>Kitasatosporales</taxon>
        <taxon>Streptomycetaceae</taxon>
        <taxon>Streptomyces</taxon>
    </lineage>
</organism>
<sequence length="446" mass="48729">MSAEGIPDQLPAACHPGLGGKRAQSSRNVWVNMGETVGRTVEQVRALVGWVGAGRKLTQTGRVTLADARALVEVLDTGDRMDPVIGDRTFKTKSSEELYHLTLLVEWAKAARLLRTAGGRLLPVKKNSKLLDHPDELRGALFAALPHIGPAVTISGWMESLLSHEYDRGLRALLHRLYTATAPVPLSDLYEVVWQAVSPLYVLDDLPPDRLGHLRTTGDHDVQRVLKALASLGAVHLAEDTAELTADGRIETARMRGEAEPGDAVLRILVELADVDNPRVWRQLLVPAAIRLDRLHSVIQQAMGWQNCHMHAFTIDGVQYGRPGGELGFRDERTATLGALLKPGAHFVYMYDFGDSWEHLITVEQFQTATAGLHYPHCVDGAGACPPEDCGGAPGYSDLKVILADPAHEEHLAMLAWLGLRSATEFTPDRFAPDDANARLLRLTAP</sequence>
<dbReference type="Pfam" id="PF07929">
    <property type="entry name" value="PRiA4_ORF3"/>
    <property type="match status" value="1"/>
</dbReference>
<comment type="caution">
    <text evidence="3">The sequence shown here is derived from an EMBL/GenBank/DDBJ whole genome shotgun (WGS) entry which is preliminary data.</text>
</comment>
<reference evidence="3" key="2">
    <citation type="submission" date="2020-09" db="EMBL/GenBank/DDBJ databases">
        <authorList>
            <person name="Sun Q."/>
            <person name="Ohkuma M."/>
        </authorList>
    </citation>
    <scope>NUCLEOTIDE SEQUENCE</scope>
    <source>
        <strain evidence="3">JCM 3172</strain>
    </source>
</reference>
<dbReference type="EMBL" id="BMQQ01000003">
    <property type="protein sequence ID" value="GGT22334.1"/>
    <property type="molecule type" value="Genomic_DNA"/>
</dbReference>
<dbReference type="Gene3D" id="3.10.290.30">
    <property type="entry name" value="MM3350-like"/>
    <property type="match status" value="1"/>
</dbReference>
<evidence type="ECO:0000313" key="3">
    <source>
        <dbReference type="EMBL" id="GGT22334.1"/>
    </source>
</evidence>
<name>A0A918H0F3_9ACTN</name>
<evidence type="ECO:0000259" key="2">
    <source>
        <dbReference type="Pfam" id="PF07929"/>
    </source>
</evidence>
<dbReference type="Proteomes" id="UP000619486">
    <property type="component" value="Unassembled WGS sequence"/>
</dbReference>
<dbReference type="InterPro" id="IPR024047">
    <property type="entry name" value="MM3350-like_sf"/>
</dbReference>
<dbReference type="InterPro" id="IPR012912">
    <property type="entry name" value="Plasmid_pRiA4b_Orf3-like"/>
</dbReference>
<protein>
    <recommendedName>
        <fullName evidence="2">Plasmid pRiA4b Orf3-like domain-containing protein</fullName>
    </recommendedName>
</protein>
<feature type="domain" description="Plasmid pRiA4b Orf3-like" evidence="2">
    <location>
        <begin position="265"/>
        <end position="433"/>
    </location>
</feature>
<feature type="region of interest" description="Disordered" evidence="1">
    <location>
        <begin position="1"/>
        <end position="23"/>
    </location>
</feature>
<keyword evidence="4" id="KW-1185">Reference proteome</keyword>